<dbReference type="SMART" id="SM00260">
    <property type="entry name" value="CheW"/>
    <property type="match status" value="1"/>
</dbReference>
<dbReference type="InterPro" id="IPR036061">
    <property type="entry name" value="CheW-like_dom_sf"/>
</dbReference>
<sequence length="249" mass="27250">MDLAKIRKKSSSAVMQPISRQVDASSTEAANIPGTPVLTECIADSIEHVSLEVTPVPSSNTPSYPLESEQWEKLFDPVAVLLAGRQAAGCDEDIQLTTVELVPAVKNNYEQFLCFHVSNETYGINIMQIKEIIKPRTVTEVPRAPSFVSGVISLRGVIIPVIDMLNRLGLNREKVTGKERIVVVKTGDAYTGLVVDEVVQVVRIPTDAFEPAPAVLEGIDRDFVTGIGRAEHRMVILLNVESITDINLY</sequence>
<dbReference type="EMBL" id="JAHDYS010000006">
    <property type="protein sequence ID" value="MBT1071649.1"/>
    <property type="molecule type" value="Genomic_DNA"/>
</dbReference>
<dbReference type="PANTHER" id="PTHR22617:SF23">
    <property type="entry name" value="CHEMOTAXIS PROTEIN CHEW"/>
    <property type="match status" value="1"/>
</dbReference>
<comment type="caution">
    <text evidence="2">The sequence shown here is derived from an EMBL/GenBank/DDBJ whole genome shotgun (WGS) entry which is preliminary data.</text>
</comment>
<dbReference type="Pfam" id="PF01584">
    <property type="entry name" value="CheW"/>
    <property type="match status" value="1"/>
</dbReference>
<gene>
    <name evidence="2" type="ORF">KJB30_07630</name>
</gene>
<reference evidence="2 3" key="1">
    <citation type="submission" date="2021-05" db="EMBL/GenBank/DDBJ databases">
        <title>The draft genome of Geobacter chapellei DSM 13688.</title>
        <authorList>
            <person name="Xu Z."/>
            <person name="Masuda Y."/>
            <person name="Itoh H."/>
            <person name="Senoo K."/>
        </authorList>
    </citation>
    <scope>NUCLEOTIDE SEQUENCE [LARGE SCALE GENOMIC DNA]</scope>
    <source>
        <strain evidence="2 3">DSM 13688</strain>
    </source>
</reference>
<feature type="domain" description="CheW-like" evidence="1">
    <location>
        <begin position="109"/>
        <end position="249"/>
    </location>
</feature>
<evidence type="ECO:0000259" key="1">
    <source>
        <dbReference type="PROSITE" id="PS50851"/>
    </source>
</evidence>
<dbReference type="PANTHER" id="PTHR22617">
    <property type="entry name" value="CHEMOTAXIS SENSOR HISTIDINE KINASE-RELATED"/>
    <property type="match status" value="1"/>
</dbReference>
<accession>A0ABS5U7L3</accession>
<protein>
    <submittedName>
        <fullName evidence="2">Chemotaxis protein CheW</fullName>
    </submittedName>
</protein>
<dbReference type="CDD" id="cd00732">
    <property type="entry name" value="CheW"/>
    <property type="match status" value="1"/>
</dbReference>
<dbReference type="Gene3D" id="2.40.50.180">
    <property type="entry name" value="CheA-289, Domain 4"/>
    <property type="match status" value="1"/>
</dbReference>
<keyword evidence="3" id="KW-1185">Reference proteome</keyword>
<dbReference type="SUPFAM" id="SSF50341">
    <property type="entry name" value="CheW-like"/>
    <property type="match status" value="1"/>
</dbReference>
<organism evidence="2 3">
    <name type="scientific">Pelotalea chapellei</name>
    <dbReference type="NCBI Taxonomy" id="44671"/>
    <lineage>
        <taxon>Bacteria</taxon>
        <taxon>Pseudomonadati</taxon>
        <taxon>Thermodesulfobacteriota</taxon>
        <taxon>Desulfuromonadia</taxon>
        <taxon>Geobacterales</taxon>
        <taxon>Geobacteraceae</taxon>
        <taxon>Pelotalea</taxon>
    </lineage>
</organism>
<evidence type="ECO:0000313" key="3">
    <source>
        <dbReference type="Proteomes" id="UP000784128"/>
    </source>
</evidence>
<dbReference type="PROSITE" id="PS50851">
    <property type="entry name" value="CHEW"/>
    <property type="match status" value="1"/>
</dbReference>
<dbReference type="Gene3D" id="2.30.30.40">
    <property type="entry name" value="SH3 Domains"/>
    <property type="match status" value="1"/>
</dbReference>
<name>A0ABS5U7L3_9BACT</name>
<proteinExistence type="predicted"/>
<dbReference type="Proteomes" id="UP000784128">
    <property type="component" value="Unassembled WGS sequence"/>
</dbReference>
<dbReference type="InterPro" id="IPR039315">
    <property type="entry name" value="CheW"/>
</dbReference>
<evidence type="ECO:0000313" key="2">
    <source>
        <dbReference type="EMBL" id="MBT1071649.1"/>
    </source>
</evidence>
<dbReference type="RefSeq" id="WP_214297647.1">
    <property type="nucleotide sequence ID" value="NZ_JAHDYS010000006.1"/>
</dbReference>
<dbReference type="InterPro" id="IPR002545">
    <property type="entry name" value="CheW-lke_dom"/>
</dbReference>